<keyword evidence="1" id="KW-0472">Membrane</keyword>
<feature type="transmembrane region" description="Helical" evidence="1">
    <location>
        <begin position="32"/>
        <end position="52"/>
    </location>
</feature>
<protein>
    <submittedName>
        <fullName evidence="3">Protein WFDC11</fullName>
    </submittedName>
</protein>
<dbReference type="AlphaFoldDB" id="A0A1U7T1G3"/>
<name>A0A1U7T1G3_CARSF</name>
<keyword evidence="1" id="KW-0812">Transmembrane</keyword>
<gene>
    <name evidence="3" type="primary">WFDC11</name>
</gene>
<proteinExistence type="predicted"/>
<reference evidence="3" key="1">
    <citation type="submission" date="2025-08" db="UniProtKB">
        <authorList>
            <consortium name="RefSeq"/>
        </authorList>
    </citation>
    <scope>IDENTIFICATION</scope>
</reference>
<evidence type="ECO:0000313" key="3">
    <source>
        <dbReference type="RefSeq" id="XP_008050203.2"/>
    </source>
</evidence>
<evidence type="ECO:0000313" key="2">
    <source>
        <dbReference type="Proteomes" id="UP000189704"/>
    </source>
</evidence>
<accession>A0A1U7T1G3</accession>
<dbReference type="OrthoDB" id="9542712at2759"/>
<dbReference type="CTD" id="259239"/>
<dbReference type="RefSeq" id="XP_008050203.2">
    <property type="nucleotide sequence ID" value="XM_008052012.2"/>
</dbReference>
<dbReference type="KEGG" id="csyr:103253790"/>
<keyword evidence="2" id="KW-1185">Reference proteome</keyword>
<evidence type="ECO:0000256" key="1">
    <source>
        <dbReference type="SAM" id="Phobius"/>
    </source>
</evidence>
<organism evidence="2 3">
    <name type="scientific">Carlito syrichta</name>
    <name type="common">Philippine tarsier</name>
    <name type="synonym">Tarsius syrichta</name>
    <dbReference type="NCBI Taxonomy" id="1868482"/>
    <lineage>
        <taxon>Eukaryota</taxon>
        <taxon>Metazoa</taxon>
        <taxon>Chordata</taxon>
        <taxon>Craniata</taxon>
        <taxon>Vertebrata</taxon>
        <taxon>Euteleostomi</taxon>
        <taxon>Mammalia</taxon>
        <taxon>Eutheria</taxon>
        <taxon>Euarchontoglires</taxon>
        <taxon>Primates</taxon>
        <taxon>Haplorrhini</taxon>
        <taxon>Tarsiiformes</taxon>
        <taxon>Tarsiidae</taxon>
        <taxon>Carlito</taxon>
    </lineage>
</organism>
<sequence length="111" mass="12537">MGWEPRAALGGAAAVAAVVVVAEQHTVSIMKLWLPLLMTIICMVLLSVWGGMRKKYRPDEVLLSECWGQPNVRNCTLKCSKLLRCENPEYTCCWTYCGNICWKNDEVIEDN</sequence>
<dbReference type="GeneID" id="103253790"/>
<dbReference type="Proteomes" id="UP000189704">
    <property type="component" value="Unplaced"/>
</dbReference>
<keyword evidence="1" id="KW-1133">Transmembrane helix</keyword>
<dbReference type="STRING" id="1868482.ENSTSYP00000007365"/>